<feature type="transmembrane region" description="Helical" evidence="1">
    <location>
        <begin position="230"/>
        <end position="254"/>
    </location>
</feature>
<feature type="transmembrane region" description="Helical" evidence="1">
    <location>
        <begin position="40"/>
        <end position="57"/>
    </location>
</feature>
<protein>
    <submittedName>
        <fullName evidence="2">(northern house mosquito) hypothetical protein</fullName>
    </submittedName>
</protein>
<dbReference type="EMBL" id="HBUE01132835">
    <property type="protein sequence ID" value="CAG6497315.1"/>
    <property type="molecule type" value="Transcribed_RNA"/>
</dbReference>
<evidence type="ECO:0000256" key="1">
    <source>
        <dbReference type="SAM" id="Phobius"/>
    </source>
</evidence>
<dbReference type="AlphaFoldDB" id="A0A8D8CN34"/>
<dbReference type="EMBL" id="HBUE01209894">
    <property type="protein sequence ID" value="CAG6533952.1"/>
    <property type="molecule type" value="Transcribed_RNA"/>
</dbReference>
<sequence length="478" mass="56414">MLRDLFCNGLDFNFFSCDFRRWLCFLWKNFNLFRERLNGLFFRVHFGFLLCFGSVILHRRLLSLHFLNLLLNLFSFDLDCNLFGVHFLLSFDSFNLRLLWSFVLNLLSNSLNSGFFRGHFEFSFGSLFHCLDFLRMLLDCNFFGGHLGFLFRCSRFLLSWFRALLHNRSDCDFLRGHFGLLFIHSRFLLSRFDFFRALLSKRSDCDFLRGHFGLLLNFFLYRRFLGLRYFYFLLTYSLFQCIFFNRFDLFRALLGNSLDRFFRRFRSIRSGGCVIAHDDLLLRGVALHALVFGFEPVDGGFRLLYHVLHHLHRRCFGFLADGAARFLDDFLHNLTSYLLLYRVARSCFMLVESYNPFHDDSIDYLLGSGIVARLYDVLVFLRNGLLVAFGLFGLFATSRRIDELRKNRFYELLLHLLLFLRRNSNVCRCSGLTFRLGGQLLVIDADFRLYRGTVAGSVTVGHWTGRSWDGTVLAERLS</sequence>
<feature type="transmembrane region" description="Helical" evidence="1">
    <location>
        <begin position="377"/>
        <end position="396"/>
    </location>
</feature>
<organism evidence="2">
    <name type="scientific">Culex pipiens</name>
    <name type="common">House mosquito</name>
    <dbReference type="NCBI Taxonomy" id="7175"/>
    <lineage>
        <taxon>Eukaryota</taxon>
        <taxon>Metazoa</taxon>
        <taxon>Ecdysozoa</taxon>
        <taxon>Arthropoda</taxon>
        <taxon>Hexapoda</taxon>
        <taxon>Insecta</taxon>
        <taxon>Pterygota</taxon>
        <taxon>Neoptera</taxon>
        <taxon>Endopterygota</taxon>
        <taxon>Diptera</taxon>
        <taxon>Nematocera</taxon>
        <taxon>Culicoidea</taxon>
        <taxon>Culicidae</taxon>
        <taxon>Culicinae</taxon>
        <taxon>Culicini</taxon>
        <taxon>Culex</taxon>
        <taxon>Culex</taxon>
    </lineage>
</organism>
<keyword evidence="1" id="KW-0812">Transmembrane</keyword>
<reference evidence="2" key="1">
    <citation type="submission" date="2021-05" db="EMBL/GenBank/DDBJ databases">
        <authorList>
            <person name="Alioto T."/>
            <person name="Alioto T."/>
            <person name="Gomez Garrido J."/>
        </authorList>
    </citation>
    <scope>NUCLEOTIDE SEQUENCE</scope>
</reference>
<dbReference type="EMBL" id="HBUE01209896">
    <property type="protein sequence ID" value="CAG6533954.1"/>
    <property type="molecule type" value="Transcribed_RNA"/>
</dbReference>
<keyword evidence="1" id="KW-1133">Transmembrane helix</keyword>
<dbReference type="EMBL" id="HBUE01132830">
    <property type="protein sequence ID" value="CAG6497311.1"/>
    <property type="molecule type" value="Transcribed_RNA"/>
</dbReference>
<accession>A0A8D8CN34</accession>
<evidence type="ECO:0000313" key="2">
    <source>
        <dbReference type="EMBL" id="CAG6497315.1"/>
    </source>
</evidence>
<name>A0A8D8CN34_CULPI</name>
<dbReference type="EMBL" id="HBUE01316309">
    <property type="protein sequence ID" value="CAG6585854.1"/>
    <property type="molecule type" value="Transcribed_RNA"/>
</dbReference>
<proteinExistence type="predicted"/>
<dbReference type="EMBL" id="HBUE01316307">
    <property type="protein sequence ID" value="CAG6585852.1"/>
    <property type="molecule type" value="Transcribed_RNA"/>
</dbReference>
<keyword evidence="1" id="KW-0472">Membrane</keyword>